<proteinExistence type="predicted"/>
<name>A0ABU8TGX6_9HYPH</name>
<reference evidence="1 2" key="1">
    <citation type="submission" date="2024-02" db="EMBL/GenBank/DDBJ databases">
        <title>Roseibium algae sp. nov., isolated from marine alga (Grateloupia sp.), showing potential in myo-inositol conversion.</title>
        <authorList>
            <person name="Wang Y."/>
        </authorList>
    </citation>
    <scope>NUCLEOTIDE SEQUENCE [LARGE SCALE GENOMIC DNA]</scope>
    <source>
        <strain evidence="1 2">H3510</strain>
    </source>
</reference>
<comment type="caution">
    <text evidence="1">The sequence shown here is derived from an EMBL/GenBank/DDBJ whole genome shotgun (WGS) entry which is preliminary data.</text>
</comment>
<evidence type="ECO:0000313" key="1">
    <source>
        <dbReference type="EMBL" id="MEJ8473405.1"/>
    </source>
</evidence>
<organism evidence="1 2">
    <name type="scientific">Roseibium algae</name>
    <dbReference type="NCBI Taxonomy" id="3123038"/>
    <lineage>
        <taxon>Bacteria</taxon>
        <taxon>Pseudomonadati</taxon>
        <taxon>Pseudomonadota</taxon>
        <taxon>Alphaproteobacteria</taxon>
        <taxon>Hyphomicrobiales</taxon>
        <taxon>Stappiaceae</taxon>
        <taxon>Roseibium</taxon>
    </lineage>
</organism>
<gene>
    <name evidence="1" type="ORF">V6575_04850</name>
</gene>
<dbReference type="Proteomes" id="UP001385499">
    <property type="component" value="Unassembled WGS sequence"/>
</dbReference>
<protein>
    <recommendedName>
        <fullName evidence="3">Secreted protein</fullName>
    </recommendedName>
</protein>
<evidence type="ECO:0008006" key="3">
    <source>
        <dbReference type="Google" id="ProtNLM"/>
    </source>
</evidence>
<keyword evidence="2" id="KW-1185">Reference proteome</keyword>
<accession>A0ABU8TGX6</accession>
<evidence type="ECO:0000313" key="2">
    <source>
        <dbReference type="Proteomes" id="UP001385499"/>
    </source>
</evidence>
<sequence>MLALGLRVTIFMIGLSVSPSIGSGGLAVLCQSSQTGGTGLPSGGQHNPAHCICGTSCSHIGQTSGLVADAALSLTPPLPAGIDLSLKGAASIHVSSRKPSGPIRAPPIQLT</sequence>
<dbReference type="EMBL" id="JBAKIA010000002">
    <property type="protein sequence ID" value="MEJ8473405.1"/>
    <property type="molecule type" value="Genomic_DNA"/>
</dbReference>